<evidence type="ECO:0000256" key="2">
    <source>
        <dbReference type="ARBA" id="ARBA00023015"/>
    </source>
</evidence>
<name>A0A8J4RE60_9ROSI</name>
<evidence type="ECO:0000256" key="3">
    <source>
        <dbReference type="ARBA" id="ARBA00023125"/>
    </source>
</evidence>
<dbReference type="Proteomes" id="UP000737018">
    <property type="component" value="Unassembled WGS sequence"/>
</dbReference>
<dbReference type="PANTHER" id="PTHR46665:SF1">
    <property type="entry name" value="SPERMATOGENESIS- AND OOGENESIS-SPECIFIC BASIC HELIX-LOOP-HELIX-CONTAINING PROTEIN 1"/>
    <property type="match status" value="1"/>
</dbReference>
<sequence>MDTAFLFDESSRANFFQLIMQSIPYTYICLWSNWPQSSSFLRYLDGFFYEENNQPSSSSGTQARRLFEEYRQSVFVVENECVPGLAFKNSRPYLELQEVHLQRFASKEVQRQFYQVAGIKTAIFMGCKSGEIEVGFSNVPAEIDIEKELKSWFPEDFSRQFSPLRLPDPNPPSSSSSLSMDSPEYSSLLFNIPNTTHLPETLREVVNPTLQQIPTLCPHQAAMQEYARLQNIQLPNPETEAAAITRAIFNVLTSPSSSSSSQQPHTNLPYSHQVVSKFSAFKRYALPLGPRTTQVRANLGRQSMMKRSFAFFRSLNYSRFSARIQANRPTTTQLHHMISERKRREKLNESFQALRSLLPPGTKKDKASLLATTREYLSSLKAQVEELNRKNQLLEPHRLPAKEAKEEETSSSNERLIVRTSQVSESTSSEERIVDLQVIIRGECPMVDILIRILEFLKQVKNVSLQSMETNTRIIESSSMNHIILRLRIEGPEWDESAFQEAVRRVVADLAP</sequence>
<feature type="domain" description="BHLH" evidence="6">
    <location>
        <begin position="331"/>
        <end position="380"/>
    </location>
</feature>
<dbReference type="InterPro" id="IPR055478">
    <property type="entry name" value="DUF7050"/>
</dbReference>
<dbReference type="Pfam" id="PF23132">
    <property type="entry name" value="DUF7049"/>
    <property type="match status" value="1"/>
</dbReference>
<dbReference type="CDD" id="cd11393">
    <property type="entry name" value="bHLH_AtbHLH_like"/>
    <property type="match status" value="1"/>
</dbReference>
<keyword evidence="5" id="KW-0539">Nucleus</keyword>
<evidence type="ECO:0000256" key="1">
    <source>
        <dbReference type="ARBA" id="ARBA00004123"/>
    </source>
</evidence>
<dbReference type="SMART" id="SM00353">
    <property type="entry name" value="HLH"/>
    <property type="match status" value="1"/>
</dbReference>
<evidence type="ECO:0000256" key="5">
    <source>
        <dbReference type="ARBA" id="ARBA00023242"/>
    </source>
</evidence>
<dbReference type="OrthoDB" id="5778525at2759"/>
<organism evidence="7 8">
    <name type="scientific">Castanea mollissima</name>
    <name type="common">Chinese chestnut</name>
    <dbReference type="NCBI Taxonomy" id="60419"/>
    <lineage>
        <taxon>Eukaryota</taxon>
        <taxon>Viridiplantae</taxon>
        <taxon>Streptophyta</taxon>
        <taxon>Embryophyta</taxon>
        <taxon>Tracheophyta</taxon>
        <taxon>Spermatophyta</taxon>
        <taxon>Magnoliopsida</taxon>
        <taxon>eudicotyledons</taxon>
        <taxon>Gunneridae</taxon>
        <taxon>Pentapetalae</taxon>
        <taxon>rosids</taxon>
        <taxon>fabids</taxon>
        <taxon>Fagales</taxon>
        <taxon>Fagaceae</taxon>
        <taxon>Castanea</taxon>
    </lineage>
</organism>
<accession>A0A8J4RE60</accession>
<dbReference type="InterPro" id="IPR045239">
    <property type="entry name" value="bHLH95_bHLH"/>
</dbReference>
<keyword evidence="3" id="KW-0238">DNA-binding</keyword>
<comment type="subcellular location">
    <subcellularLocation>
        <location evidence="1">Nucleus</location>
    </subcellularLocation>
</comment>
<comment type="caution">
    <text evidence="7">The sequence shown here is derived from an EMBL/GenBank/DDBJ whole genome shotgun (WGS) entry which is preliminary data.</text>
</comment>
<keyword evidence="8" id="KW-1185">Reference proteome</keyword>
<dbReference type="GO" id="GO:0005634">
    <property type="term" value="C:nucleus"/>
    <property type="evidence" value="ECO:0007669"/>
    <property type="project" value="UniProtKB-SubCell"/>
</dbReference>
<dbReference type="SUPFAM" id="SSF47459">
    <property type="entry name" value="HLH, helix-loop-helix DNA-binding domain"/>
    <property type="match status" value="1"/>
</dbReference>
<dbReference type="GO" id="GO:0003677">
    <property type="term" value="F:DNA binding"/>
    <property type="evidence" value="ECO:0007669"/>
    <property type="project" value="UniProtKB-KW"/>
</dbReference>
<dbReference type="InterPro" id="IPR011598">
    <property type="entry name" value="bHLH_dom"/>
</dbReference>
<dbReference type="InterPro" id="IPR036638">
    <property type="entry name" value="HLH_DNA-bd_sf"/>
</dbReference>
<dbReference type="PROSITE" id="PS50888">
    <property type="entry name" value="BHLH"/>
    <property type="match status" value="1"/>
</dbReference>
<dbReference type="PANTHER" id="PTHR46665">
    <property type="entry name" value="TRANSCRIPTION FACTOR BHLH041-RELATED-RELATED"/>
    <property type="match status" value="1"/>
</dbReference>
<dbReference type="AlphaFoldDB" id="A0A8J4RE60"/>
<keyword evidence="2" id="KW-0805">Transcription regulation</keyword>
<dbReference type="InterPro" id="IPR044658">
    <property type="entry name" value="bHLH92/bHLH041-like"/>
</dbReference>
<reference evidence="7" key="1">
    <citation type="submission" date="2020-03" db="EMBL/GenBank/DDBJ databases">
        <title>Castanea mollissima Vanexum genome sequencing.</title>
        <authorList>
            <person name="Staton M."/>
        </authorList>
    </citation>
    <scope>NUCLEOTIDE SEQUENCE</scope>
    <source>
        <tissue evidence="7">Leaf</tissue>
    </source>
</reference>
<gene>
    <name evidence="7" type="ORF">CMV_007578</name>
</gene>
<evidence type="ECO:0000259" key="6">
    <source>
        <dbReference type="PROSITE" id="PS50888"/>
    </source>
</evidence>
<keyword evidence="4" id="KW-0804">Transcription</keyword>
<protein>
    <recommendedName>
        <fullName evidence="6">BHLH domain-containing protein</fullName>
    </recommendedName>
</protein>
<dbReference type="Pfam" id="PF00010">
    <property type="entry name" value="HLH"/>
    <property type="match status" value="1"/>
</dbReference>
<dbReference type="GO" id="GO:0046983">
    <property type="term" value="F:protein dimerization activity"/>
    <property type="evidence" value="ECO:0007669"/>
    <property type="project" value="InterPro"/>
</dbReference>
<evidence type="ECO:0000256" key="4">
    <source>
        <dbReference type="ARBA" id="ARBA00023163"/>
    </source>
</evidence>
<dbReference type="InterPro" id="IPR055477">
    <property type="entry name" value="DUF7049"/>
</dbReference>
<dbReference type="EMBL" id="JRKL02000758">
    <property type="protein sequence ID" value="KAF3968550.1"/>
    <property type="molecule type" value="Genomic_DNA"/>
</dbReference>
<evidence type="ECO:0000313" key="8">
    <source>
        <dbReference type="Proteomes" id="UP000737018"/>
    </source>
</evidence>
<proteinExistence type="predicted"/>
<dbReference type="Gene3D" id="4.10.280.10">
    <property type="entry name" value="Helix-loop-helix DNA-binding domain"/>
    <property type="match status" value="1"/>
</dbReference>
<evidence type="ECO:0000313" key="7">
    <source>
        <dbReference type="EMBL" id="KAF3968550.1"/>
    </source>
</evidence>
<dbReference type="Pfam" id="PF23133">
    <property type="entry name" value="DUF7050"/>
    <property type="match status" value="1"/>
</dbReference>